<evidence type="ECO:0000313" key="4">
    <source>
        <dbReference type="Proteomes" id="UP001595891"/>
    </source>
</evidence>
<gene>
    <name evidence="3" type="ORF">ACFO8L_27750</name>
</gene>
<dbReference type="EMBL" id="JBHSFN010000019">
    <property type="protein sequence ID" value="MFC4589913.1"/>
    <property type="molecule type" value="Genomic_DNA"/>
</dbReference>
<feature type="domain" description="DUF11" evidence="2">
    <location>
        <begin position="741"/>
        <end position="838"/>
    </location>
</feature>
<dbReference type="Pfam" id="PF01345">
    <property type="entry name" value="DUF11"/>
    <property type="match status" value="2"/>
</dbReference>
<dbReference type="Gene3D" id="3.40.390.10">
    <property type="entry name" value="Collagenase (Catalytic Domain)"/>
    <property type="match status" value="1"/>
</dbReference>
<accession>A0ABV9ELB2</accession>
<dbReference type="Gene3D" id="2.60.40.10">
    <property type="entry name" value="Immunoglobulins"/>
    <property type="match status" value="1"/>
</dbReference>
<evidence type="ECO:0000259" key="2">
    <source>
        <dbReference type="Pfam" id="PF01345"/>
    </source>
</evidence>
<name>A0ABV9ELB2_9ACTN</name>
<keyword evidence="4" id="KW-1185">Reference proteome</keyword>
<dbReference type="PANTHER" id="PTHR34819:SF4">
    <property type="entry name" value="LARGE CYSTEINE-RICH PERIPLASMIC PROTEIN OMCB"/>
    <property type="match status" value="1"/>
</dbReference>
<dbReference type="RefSeq" id="WP_262848151.1">
    <property type="nucleotide sequence ID" value="NZ_JANZYP010000071.1"/>
</dbReference>
<dbReference type="InterPro" id="IPR013783">
    <property type="entry name" value="Ig-like_fold"/>
</dbReference>
<comment type="caution">
    <text evidence="3">The sequence shown here is derived from an EMBL/GenBank/DDBJ whole genome shotgun (WGS) entry which is preliminary data.</text>
</comment>
<evidence type="ECO:0000313" key="3">
    <source>
        <dbReference type="EMBL" id="MFC4589913.1"/>
    </source>
</evidence>
<feature type="domain" description="DUF11" evidence="2">
    <location>
        <begin position="622"/>
        <end position="727"/>
    </location>
</feature>
<dbReference type="InterPro" id="IPR047589">
    <property type="entry name" value="DUF11_rpt"/>
</dbReference>
<proteinExistence type="predicted"/>
<dbReference type="SUPFAM" id="SSF55486">
    <property type="entry name" value="Metalloproteases ('zincins'), catalytic domain"/>
    <property type="match status" value="1"/>
</dbReference>
<dbReference type="NCBIfam" id="TIGR01451">
    <property type="entry name" value="B_ant_repeat"/>
    <property type="match status" value="1"/>
</dbReference>
<dbReference type="InterPro" id="IPR024079">
    <property type="entry name" value="MetalloPept_cat_dom_sf"/>
</dbReference>
<dbReference type="Proteomes" id="UP001595891">
    <property type="component" value="Unassembled WGS sequence"/>
</dbReference>
<evidence type="ECO:0000256" key="1">
    <source>
        <dbReference type="SAM" id="MobiDB-lite"/>
    </source>
</evidence>
<dbReference type="Gene3D" id="2.60.40.1170">
    <property type="entry name" value="Mu homology domain, subdomain B"/>
    <property type="match status" value="1"/>
</dbReference>
<organism evidence="3 4">
    <name type="scientific">Sphaerisporangium corydalis</name>
    <dbReference type="NCBI Taxonomy" id="1441875"/>
    <lineage>
        <taxon>Bacteria</taxon>
        <taxon>Bacillati</taxon>
        <taxon>Actinomycetota</taxon>
        <taxon>Actinomycetes</taxon>
        <taxon>Streptosporangiales</taxon>
        <taxon>Streptosporangiaceae</taxon>
        <taxon>Sphaerisporangium</taxon>
    </lineage>
</organism>
<reference evidence="4" key="1">
    <citation type="journal article" date="2019" name="Int. J. Syst. Evol. Microbiol.">
        <title>The Global Catalogue of Microorganisms (GCM) 10K type strain sequencing project: providing services to taxonomists for standard genome sequencing and annotation.</title>
        <authorList>
            <consortium name="The Broad Institute Genomics Platform"/>
            <consortium name="The Broad Institute Genome Sequencing Center for Infectious Disease"/>
            <person name="Wu L."/>
            <person name="Ma J."/>
        </authorList>
    </citation>
    <scope>NUCLEOTIDE SEQUENCE [LARGE SCALE GENOMIC DNA]</scope>
    <source>
        <strain evidence="4">CCUG 49560</strain>
    </source>
</reference>
<sequence length="998" mass="105821">MVLVAPAHAATDVTLTLTVNWVQQHENPDDDGGDGDYFPEVRIGDGPADTFLTKPYVQDDVFNPSTFPDPWKFTHTVSVADDKFTVPVVVRLWDYDDGTNLGDDLMDISPANQNVELNLEYDLGTRTWRGESDGITPGQARITGDNDPNFPDTNDGVAATIGIDITLDSTLPDTDGDGIYDVIERFGIRDAAGSMVYDLRAMGANPCRKSIVLTIDYMTSPAENHKPKLDAIKEVRDAFNAAPVDPQRPCRYAGVPTPVGVDFIYIEGNAIAEQATIALDADFRRFRNAGLNPLLRPYAHYAIFGHDRSNAGSSSGVCCDADKDFLVTLGSWRTLCIAPGADGTLNSTPAGDDTVIGNEINVGTNGDCETTQSGDDEQFLPVGTGKADARVGTVRDQSGSIMHELGHALGLGHGGTDQTNFKPNYLSVMNYSFDPGGVAISPGRNPARRLDYSREDLPDLDRTRLVEQDGIKDGTDHTRWTDPAGTVQFGPGTGPLNWNMNFTPAGQPIIDPPTINVDINADDDVCVLPGPDNTLDTTVNPADVQVGDTILVAANGTCESMPAGDDTGRATILTGNDDWANLQYKGAARTGSGSAAPSSGPEITFREVARGELAQRNFYEPDVTAAKKVDKATALPGDTLTYQVKVDNVGKGRAAAVALTDTFPDGTTAMRQLPGLAPKGSHTETFTHLVPCATADGAELTNRATVTAENLAEEPETNTGNNAGTASTKVKAPRMTLAATSTPAANAAEAVTTTLTATNTGSATATNVTLEYTLPEGVYYSTALDQGQGPRPTNAAGRTLTWNLGSVDGGAVKAVRFTTRSSLLTVGGTELTGQAKIQYANANGCTYAPVTASTTSTVTETAPSRNPQISTIWGTFSGMRTAELLARVQATDTRFDTDPSDGRLTQEEASGTFSLPLLQPRTLRAELLTTYLNLADRRINAATAVRTLTIERLGLRTVGDAARHAQSTLGLPPLSNVVAYTDATLVLVEINSGLAERY</sequence>
<dbReference type="InterPro" id="IPR001434">
    <property type="entry name" value="OmcB-like_DUF11"/>
</dbReference>
<protein>
    <submittedName>
        <fullName evidence="3">DUF11 domain-containing protein</fullName>
    </submittedName>
</protein>
<feature type="region of interest" description="Disordered" evidence="1">
    <location>
        <begin position="130"/>
        <end position="151"/>
    </location>
</feature>
<dbReference type="PANTHER" id="PTHR34819">
    <property type="entry name" value="LARGE CYSTEINE-RICH PERIPLASMIC PROTEIN OMCB"/>
    <property type="match status" value="1"/>
</dbReference>
<dbReference type="InterPro" id="IPR051172">
    <property type="entry name" value="Chlamydia_OmcB"/>
</dbReference>